<evidence type="ECO:0000313" key="1">
    <source>
        <dbReference type="EMBL" id="MBC6445752.1"/>
    </source>
</evidence>
<dbReference type="Proteomes" id="UP000734823">
    <property type="component" value="Unassembled WGS sequence"/>
</dbReference>
<dbReference type="EMBL" id="JABVED010000001">
    <property type="protein sequence ID" value="MBC6445752.1"/>
    <property type="molecule type" value="Genomic_DNA"/>
</dbReference>
<dbReference type="RefSeq" id="WP_187217813.1">
    <property type="nucleotide sequence ID" value="NZ_JABVED010000001.1"/>
</dbReference>
<name>A0ABR7KZH5_9PSEU</name>
<proteinExistence type="predicted"/>
<gene>
    <name evidence="1" type="ORF">GPZ80_00990</name>
</gene>
<organism evidence="1 2">
    <name type="scientific">Actinokineospora xionganensis</name>
    <dbReference type="NCBI Taxonomy" id="2684470"/>
    <lineage>
        <taxon>Bacteria</taxon>
        <taxon>Bacillati</taxon>
        <taxon>Actinomycetota</taxon>
        <taxon>Actinomycetes</taxon>
        <taxon>Pseudonocardiales</taxon>
        <taxon>Pseudonocardiaceae</taxon>
        <taxon>Actinokineospora</taxon>
    </lineage>
</organism>
<accession>A0ABR7KZH5</accession>
<comment type="caution">
    <text evidence="1">The sequence shown here is derived from an EMBL/GenBank/DDBJ whole genome shotgun (WGS) entry which is preliminary data.</text>
</comment>
<keyword evidence="2" id="KW-1185">Reference proteome</keyword>
<sequence>MWTPEVLKAEVDYRVNGTRDHTSRPHLHEVKRTAPAWITRVLHRGGPRTGEHPTR</sequence>
<protein>
    <submittedName>
        <fullName evidence="1">Uncharacterized protein</fullName>
    </submittedName>
</protein>
<evidence type="ECO:0000313" key="2">
    <source>
        <dbReference type="Proteomes" id="UP000734823"/>
    </source>
</evidence>
<reference evidence="1 2" key="1">
    <citation type="submission" date="2020-06" db="EMBL/GenBank/DDBJ databases">
        <title>Actinokineospora xiongansis sp. nov., isolated from soil of Baiyangdian.</title>
        <authorList>
            <person name="Zhang X."/>
        </authorList>
    </citation>
    <scope>NUCLEOTIDE SEQUENCE [LARGE SCALE GENOMIC DNA]</scope>
    <source>
        <strain evidence="1 2">HBU206404</strain>
    </source>
</reference>